<gene>
    <name evidence="2" type="ORF">NBRC110019_17360</name>
</gene>
<feature type="transmembrane region" description="Helical" evidence="1">
    <location>
        <begin position="181"/>
        <end position="200"/>
    </location>
</feature>
<dbReference type="InterPro" id="IPR038330">
    <property type="entry name" value="TspO/MBR-related_sf"/>
</dbReference>
<protein>
    <recommendedName>
        <fullName evidence="4">Tryptophan-rich sensory protein</fullName>
    </recommendedName>
</protein>
<keyword evidence="1" id="KW-0472">Membrane</keyword>
<feature type="transmembrane region" description="Helical" evidence="1">
    <location>
        <begin position="86"/>
        <end position="104"/>
    </location>
</feature>
<proteinExistence type="predicted"/>
<keyword evidence="3" id="KW-1185">Reference proteome</keyword>
<feature type="transmembrane region" description="Helical" evidence="1">
    <location>
        <begin position="205"/>
        <end position="222"/>
    </location>
</feature>
<comment type="caution">
    <text evidence="2">The sequence shown here is derived from an EMBL/GenBank/DDBJ whole genome shotgun (WGS) entry which is preliminary data.</text>
</comment>
<keyword evidence="1" id="KW-0812">Transmembrane</keyword>
<feature type="transmembrane region" description="Helical" evidence="1">
    <location>
        <begin position="49"/>
        <end position="74"/>
    </location>
</feature>
<accession>A0A9W6B4Q0</accession>
<organism evidence="2 3">
    <name type="scientific">Neptunitalea chrysea</name>
    <dbReference type="NCBI Taxonomy" id="1647581"/>
    <lineage>
        <taxon>Bacteria</taxon>
        <taxon>Pseudomonadati</taxon>
        <taxon>Bacteroidota</taxon>
        <taxon>Flavobacteriia</taxon>
        <taxon>Flavobacteriales</taxon>
        <taxon>Flavobacteriaceae</taxon>
        <taxon>Neptunitalea</taxon>
    </lineage>
</organism>
<evidence type="ECO:0008006" key="4">
    <source>
        <dbReference type="Google" id="ProtNLM"/>
    </source>
</evidence>
<dbReference type="EMBL" id="BRVP01000010">
    <property type="protein sequence ID" value="GLB52696.1"/>
    <property type="molecule type" value="Genomic_DNA"/>
</dbReference>
<evidence type="ECO:0000256" key="1">
    <source>
        <dbReference type="SAM" id="Phobius"/>
    </source>
</evidence>
<feature type="transmembrane region" description="Helical" evidence="1">
    <location>
        <begin position="146"/>
        <end position="169"/>
    </location>
</feature>
<evidence type="ECO:0000313" key="2">
    <source>
        <dbReference type="EMBL" id="GLB52696.1"/>
    </source>
</evidence>
<name>A0A9W6B4Q0_9FLAO</name>
<feature type="transmembrane region" description="Helical" evidence="1">
    <location>
        <begin position="110"/>
        <end position="126"/>
    </location>
</feature>
<dbReference type="Proteomes" id="UP001143545">
    <property type="component" value="Unassembled WGS sequence"/>
</dbReference>
<dbReference type="RefSeq" id="WP_281754156.1">
    <property type="nucleotide sequence ID" value="NZ_BRVP01000010.1"/>
</dbReference>
<sequence length="264" mass="29840">MAKRLAILNFLSVIVAIFIGYYTQAIHLNGNTMASLSTEYYNLFTPANYAFAIWGIIYLLLVVSSVSHLILVFGKKQEPKFLLQSGYWFLIANIANATWVIVWLYELTGISVLVILVLLFSLLKIVQKTGIAFAPKIAPNVKRIHWVTFSIYSGWVAVATIANIAAYLVKLGWNGNPLSEAQWTILMITIAYCINIIILFRRNMIGFVIVGIWSLIAIYMRHKEYEKGIAYTALVEAIILAAMIVYHRFLKQKGKLLQEKSPSI</sequence>
<keyword evidence="1" id="KW-1133">Transmembrane helix</keyword>
<dbReference type="PANTHER" id="PTHR33802">
    <property type="entry name" value="SI:CH211-161H7.5-RELATED"/>
    <property type="match status" value="1"/>
</dbReference>
<dbReference type="PANTHER" id="PTHR33802:SF1">
    <property type="entry name" value="XK-RELATED PROTEIN"/>
    <property type="match status" value="1"/>
</dbReference>
<evidence type="ECO:0000313" key="3">
    <source>
        <dbReference type="Proteomes" id="UP001143545"/>
    </source>
</evidence>
<dbReference type="Gene3D" id="1.20.1260.100">
    <property type="entry name" value="TspO/MBR protein"/>
    <property type="match status" value="1"/>
</dbReference>
<reference evidence="2" key="1">
    <citation type="submission" date="2022-07" db="EMBL/GenBank/DDBJ databases">
        <title>Taxonomy of Novel Oxalotrophic and Methylotrophic Bacteria.</title>
        <authorList>
            <person name="Sahin N."/>
            <person name="Tani A."/>
        </authorList>
    </citation>
    <scope>NUCLEOTIDE SEQUENCE</scope>
    <source>
        <strain evidence="2">AM327</strain>
    </source>
</reference>
<feature type="transmembrane region" description="Helical" evidence="1">
    <location>
        <begin position="228"/>
        <end position="246"/>
    </location>
</feature>
<dbReference type="AlphaFoldDB" id="A0A9W6B4Q0"/>